<name>A0A3X1KA57_SALER</name>
<dbReference type="Gene3D" id="1.10.260.40">
    <property type="entry name" value="lambda repressor-like DNA-binding domains"/>
    <property type="match status" value="1"/>
</dbReference>
<dbReference type="Proteomes" id="UP000320106">
    <property type="component" value="Unassembled WGS sequence"/>
</dbReference>
<dbReference type="EMBL" id="VFRH01000068">
    <property type="protein sequence ID" value="TPQ03357.1"/>
    <property type="molecule type" value="Genomic_DNA"/>
</dbReference>
<dbReference type="RefSeq" id="WP_079892400.1">
    <property type="nucleotide sequence ID" value="NZ_JANVDC010000016.1"/>
</dbReference>
<proteinExistence type="predicted"/>
<accession>A0A3X1KA57</accession>
<comment type="caution">
    <text evidence="1">The sequence shown here is derived from an EMBL/GenBank/DDBJ whole genome shotgun (WGS) entry which is preliminary data.</text>
</comment>
<gene>
    <name evidence="1" type="ORF">FJR63_24205</name>
</gene>
<sequence>MKTKDVLSVVGGVGRLCRLLNCTRSAVYQWGEEVPEIRQYELEVKTDQKLKSDYTLHRKKDASERGDK</sequence>
<organism evidence="1 2">
    <name type="scientific">Salmonella enterica</name>
    <name type="common">Salmonella choleraesuis</name>
    <dbReference type="NCBI Taxonomy" id="28901"/>
    <lineage>
        <taxon>Bacteria</taxon>
        <taxon>Pseudomonadati</taxon>
        <taxon>Pseudomonadota</taxon>
        <taxon>Gammaproteobacteria</taxon>
        <taxon>Enterobacterales</taxon>
        <taxon>Enterobacteriaceae</taxon>
        <taxon>Salmonella</taxon>
    </lineage>
</organism>
<evidence type="ECO:0000313" key="1">
    <source>
        <dbReference type="EMBL" id="TPQ03357.1"/>
    </source>
</evidence>
<evidence type="ECO:0000313" key="2">
    <source>
        <dbReference type="Proteomes" id="UP000320106"/>
    </source>
</evidence>
<dbReference type="SUPFAM" id="SSF47413">
    <property type="entry name" value="lambda repressor-like DNA-binding domains"/>
    <property type="match status" value="1"/>
</dbReference>
<dbReference type="GO" id="GO:0003677">
    <property type="term" value="F:DNA binding"/>
    <property type="evidence" value="ECO:0007669"/>
    <property type="project" value="InterPro"/>
</dbReference>
<dbReference type="InterPro" id="IPR010982">
    <property type="entry name" value="Lambda_DNA-bd_dom_sf"/>
</dbReference>
<dbReference type="Pfam" id="PF14549">
    <property type="entry name" value="P22_Cro"/>
    <property type="match status" value="1"/>
</dbReference>
<dbReference type="AlphaFoldDB" id="A0A3X1KA57"/>
<reference evidence="1 2" key="1">
    <citation type="submission" date="2019-06" db="EMBL/GenBank/DDBJ databases">
        <title>Comparative genome anaysis of Salmonella and Staphylococcus aureus isolated from China.</title>
        <authorList>
            <person name="Li L."/>
        </authorList>
    </citation>
    <scope>NUCLEOTIDE SEQUENCE [LARGE SCALE GENOMIC DNA]</scope>
    <source>
        <strain evidence="1 2">GSJ/2016-Sal.-012</strain>
    </source>
</reference>
<protein>
    <submittedName>
        <fullName evidence="1">Cro/Cl family transcriptional regulator</fullName>
    </submittedName>
</protein>